<feature type="compositionally biased region" description="Polar residues" evidence="1">
    <location>
        <begin position="503"/>
        <end position="524"/>
    </location>
</feature>
<feature type="compositionally biased region" description="Basic and acidic residues" evidence="1">
    <location>
        <begin position="458"/>
        <end position="490"/>
    </location>
</feature>
<protein>
    <submittedName>
        <fullName evidence="2">Uncharacterized protein</fullName>
    </submittedName>
</protein>
<dbReference type="STRING" id="303698.A0A1V6TJY6"/>
<accession>A0A1V6TJY6</accession>
<keyword evidence="3" id="KW-1185">Reference proteome</keyword>
<dbReference type="AlphaFoldDB" id="A0A1V6TJY6"/>
<feature type="compositionally biased region" description="Basic and acidic residues" evidence="1">
    <location>
        <begin position="384"/>
        <end position="402"/>
    </location>
</feature>
<feature type="region of interest" description="Disordered" evidence="1">
    <location>
        <begin position="155"/>
        <end position="557"/>
    </location>
</feature>
<gene>
    <name evidence="2" type="ORF">PENSTE_c005G02528</name>
</gene>
<sequence length="557" mass="61879">MTYLKDSYQKFRANPRNAPIASNVSLIYVPSTTRFDGADAVAAHTSRQSAELKKKSETIISAIESSDSLVLDIETTLEFLEGGGAYLPSFDDNFLADRVVTIPTLHIVHFNAEQQIQQVRIYWDQGSLLKEIEVIGARGRNWPIREAKEQVRLLKSADSAKTAAPSLEPSKSDLPPRPASPGKRHIRDPYAAASLTDLLSPNKDGAEDDEPAPRRPSSPGKRHTRDPYAQGSLTELLSPSKPDTSNIVRPYAASSAQPARRDLSEIFVADDEDTPPTPSKPEKVVAPKAGPKHQGNRIFGGDEDEPVQDRAYYKSDPRKYEHFELGADDSAEQAKKEESKPSKSRNQSQWDFGDFSTPEKSTVPAAKARGFGYSDEDPDPNSPPRREPVVKARPDQSAHFEITDDVNEDGNGRIISSFGNRSQRLYENRLFDEEPETNKPEEKPEALGVTGNTANRNKTFESHWEMKDDSPAPNRTDNENPKPLASDRNKAVNALEAHWDMSDSPQPTRTATSLHNPKTHNQPSWLIEDEPSPARPATSLRNPRAHNQPSWSMEDAE</sequence>
<dbReference type="Proteomes" id="UP000191285">
    <property type="component" value="Unassembled WGS sequence"/>
</dbReference>
<proteinExistence type="predicted"/>
<feature type="compositionally biased region" description="Basic and acidic residues" evidence="1">
    <location>
        <begin position="332"/>
        <end position="341"/>
    </location>
</feature>
<dbReference type="OrthoDB" id="1162399at2759"/>
<reference evidence="3" key="1">
    <citation type="journal article" date="2017" name="Nat. Microbiol.">
        <title>Global analysis of biosynthetic gene clusters reveals vast potential of secondary metabolite production in Penicillium species.</title>
        <authorList>
            <person name="Nielsen J.C."/>
            <person name="Grijseels S."/>
            <person name="Prigent S."/>
            <person name="Ji B."/>
            <person name="Dainat J."/>
            <person name="Nielsen K.F."/>
            <person name="Frisvad J.C."/>
            <person name="Workman M."/>
            <person name="Nielsen J."/>
        </authorList>
    </citation>
    <scope>NUCLEOTIDE SEQUENCE [LARGE SCALE GENOMIC DNA]</scope>
    <source>
        <strain evidence="3">IBT 24891</strain>
    </source>
</reference>
<name>A0A1V6TJY6_9EURO</name>
<dbReference type="EMBL" id="MLKD01000005">
    <property type="protein sequence ID" value="OQE26250.1"/>
    <property type="molecule type" value="Genomic_DNA"/>
</dbReference>
<comment type="caution">
    <text evidence="2">The sequence shown here is derived from an EMBL/GenBank/DDBJ whole genome shotgun (WGS) entry which is preliminary data.</text>
</comment>
<feature type="compositionally biased region" description="Basic and acidic residues" evidence="1">
    <location>
        <begin position="424"/>
        <end position="445"/>
    </location>
</feature>
<evidence type="ECO:0000313" key="3">
    <source>
        <dbReference type="Proteomes" id="UP000191285"/>
    </source>
</evidence>
<feature type="compositionally biased region" description="Polar residues" evidence="1">
    <location>
        <begin position="539"/>
        <end position="551"/>
    </location>
</feature>
<organism evidence="2 3">
    <name type="scientific">Penicillium steckii</name>
    <dbReference type="NCBI Taxonomy" id="303698"/>
    <lineage>
        <taxon>Eukaryota</taxon>
        <taxon>Fungi</taxon>
        <taxon>Dikarya</taxon>
        <taxon>Ascomycota</taxon>
        <taxon>Pezizomycotina</taxon>
        <taxon>Eurotiomycetes</taxon>
        <taxon>Eurotiomycetidae</taxon>
        <taxon>Eurotiales</taxon>
        <taxon>Aspergillaceae</taxon>
        <taxon>Penicillium</taxon>
    </lineage>
</organism>
<evidence type="ECO:0000313" key="2">
    <source>
        <dbReference type="EMBL" id="OQE26250.1"/>
    </source>
</evidence>
<feature type="compositionally biased region" description="Polar residues" evidence="1">
    <location>
        <begin position="231"/>
        <end position="247"/>
    </location>
</feature>
<feature type="compositionally biased region" description="Basic and acidic residues" evidence="1">
    <location>
        <begin position="307"/>
        <end position="325"/>
    </location>
</feature>
<evidence type="ECO:0000256" key="1">
    <source>
        <dbReference type="SAM" id="MobiDB-lite"/>
    </source>
</evidence>